<feature type="region of interest" description="Disordered" evidence="6">
    <location>
        <begin position="235"/>
        <end position="254"/>
    </location>
</feature>
<evidence type="ECO:0000259" key="8">
    <source>
        <dbReference type="Pfam" id="PF06814"/>
    </source>
</evidence>
<evidence type="ECO:0000256" key="7">
    <source>
        <dbReference type="SAM" id="Phobius"/>
    </source>
</evidence>
<feature type="transmembrane region" description="Helical" evidence="7">
    <location>
        <begin position="581"/>
        <end position="602"/>
    </location>
</feature>
<sequence>MRSDAKSIGLTIARTFIDELKPFLDEQDKCMFQNRQEQNNKNNGIITIVFDFKNDLAKFNCSPSMSQLKFFPGDSTIARRKRSPTNDKTKSSKKPNESIASGNHDTAKSVHIDDKQNTIKLKSPISSAELNDSNNGDKADNDHDQAHAIYTKKVLEPNDPNSPEKHKFQGKLSPTKNETKESNNLGENQDRNKPQQAPGIMDSTKIEDSTQNDLSEDENGKEDSQLNENNKELNEGHKFDYDQQVSVKENGQTQLSEDKKINDEIQNITSTCISPSVMKIDKVRKNNNFIYSFKVSLKTFEIFELIILIKFQLFITDPSEVGLYSLYFHNCPENSNGFESSAKLNLSMYIVEKNLNSYLSEGEIPLPQLYFALSVIFFLLGVVWLHVIRHRKQDAFKIHYLMALLVFVKSLSLLFHGINYHYIGLNGSQIETWAVLYYITHFLKGALLFITLVLIGTGWAFVKHILSDKDKKIFMIVIPLQVLANIAEIITDESEEGELKHKMWKTVFIFVDLMCCGAIIFPVVWSIRHLQEASHIDGKAAINLKKLKLFRRFYVMVVCYIYFTRIIVFLLRVAVPFQYEWLDVFCEHAATLIFFILTGYHFQPTSSNPYFQLPQEEEDLELEEV</sequence>
<evidence type="ECO:0000256" key="4">
    <source>
        <dbReference type="ARBA" id="ARBA00022989"/>
    </source>
</evidence>
<proteinExistence type="predicted"/>
<evidence type="ECO:0000256" key="3">
    <source>
        <dbReference type="ARBA" id="ARBA00022729"/>
    </source>
</evidence>
<dbReference type="Proteomes" id="UP000285301">
    <property type="component" value="Unassembled WGS sequence"/>
</dbReference>
<feature type="region of interest" description="Disordered" evidence="6">
    <location>
        <begin position="154"/>
        <end position="227"/>
    </location>
</feature>
<feature type="compositionally biased region" description="Polar residues" evidence="6">
    <location>
        <begin position="118"/>
        <end position="134"/>
    </location>
</feature>
<reference evidence="10" key="2">
    <citation type="submission" date="2018-11" db="EMBL/GenBank/DDBJ databases">
        <title>Trombidioid mite genomics.</title>
        <authorList>
            <person name="Dong X."/>
        </authorList>
    </citation>
    <scope>NUCLEOTIDE SEQUENCE</scope>
    <source>
        <strain evidence="10">UoL-WK</strain>
    </source>
</reference>
<feature type="region of interest" description="Disordered" evidence="6">
    <location>
        <begin position="72"/>
        <end position="142"/>
    </location>
</feature>
<gene>
    <name evidence="9" type="ORF">B4U79_02770</name>
    <name evidence="10" type="ORF">B4U79_02908</name>
</gene>
<reference evidence="10 11" key="1">
    <citation type="journal article" date="2018" name="Gigascience">
        <title>Genomes of trombidid mites reveal novel predicted allergens and laterally-transferred genes associated with secondary metabolism.</title>
        <authorList>
            <person name="Dong X."/>
            <person name="Chaisiri K."/>
            <person name="Xia D."/>
            <person name="Armstrong S.D."/>
            <person name="Fang Y."/>
            <person name="Donnelly M.J."/>
            <person name="Kadowaki T."/>
            <person name="McGarry J.W."/>
            <person name="Darby A.C."/>
            <person name="Makepeace B.L."/>
        </authorList>
    </citation>
    <scope>NUCLEOTIDE SEQUENCE [LARGE SCALE GENOMIC DNA]</scope>
    <source>
        <strain evidence="10">UoL-WK</strain>
    </source>
</reference>
<dbReference type="Pfam" id="PF06814">
    <property type="entry name" value="GOST_TM"/>
    <property type="match status" value="1"/>
</dbReference>
<dbReference type="InterPro" id="IPR053937">
    <property type="entry name" value="GOST_TM"/>
</dbReference>
<feature type="transmembrane region" description="Helical" evidence="7">
    <location>
        <begin position="553"/>
        <end position="575"/>
    </location>
</feature>
<feature type="domain" description="GOST seven transmembrane" evidence="8">
    <location>
        <begin position="365"/>
        <end position="609"/>
    </location>
</feature>
<feature type="transmembrane region" description="Helical" evidence="7">
    <location>
        <begin position="435"/>
        <end position="461"/>
    </location>
</feature>
<comment type="caution">
    <text evidence="10">The sequence shown here is derived from an EMBL/GenBank/DDBJ whole genome shotgun (WGS) entry which is preliminary data.</text>
</comment>
<dbReference type="GO" id="GO:0016020">
    <property type="term" value="C:membrane"/>
    <property type="evidence" value="ECO:0007669"/>
    <property type="project" value="UniProtKB-SubCell"/>
</dbReference>
<feature type="transmembrane region" description="Helical" evidence="7">
    <location>
        <begin position="400"/>
        <end position="423"/>
    </location>
</feature>
<dbReference type="PANTHER" id="PTHR21229:SF2">
    <property type="entry name" value="RE59932P"/>
    <property type="match status" value="1"/>
</dbReference>
<feature type="transmembrane region" description="Helical" evidence="7">
    <location>
        <begin position="473"/>
        <end position="491"/>
    </location>
</feature>
<evidence type="ECO:0000256" key="6">
    <source>
        <dbReference type="SAM" id="MobiDB-lite"/>
    </source>
</evidence>
<dbReference type="EMBL" id="NCKU01002700">
    <property type="protein sequence ID" value="RWS08990.1"/>
    <property type="molecule type" value="Genomic_DNA"/>
</dbReference>
<feature type="transmembrane region" description="Helical" evidence="7">
    <location>
        <begin position="369"/>
        <end position="388"/>
    </location>
</feature>
<protein>
    <submittedName>
        <fullName evidence="10">Protein GPR107-like protein</fullName>
    </submittedName>
</protein>
<organism evidence="10 11">
    <name type="scientific">Dinothrombium tinctorium</name>
    <dbReference type="NCBI Taxonomy" id="1965070"/>
    <lineage>
        <taxon>Eukaryota</taxon>
        <taxon>Metazoa</taxon>
        <taxon>Ecdysozoa</taxon>
        <taxon>Arthropoda</taxon>
        <taxon>Chelicerata</taxon>
        <taxon>Arachnida</taxon>
        <taxon>Acari</taxon>
        <taxon>Acariformes</taxon>
        <taxon>Trombidiformes</taxon>
        <taxon>Prostigmata</taxon>
        <taxon>Anystina</taxon>
        <taxon>Parasitengona</taxon>
        <taxon>Trombidioidea</taxon>
        <taxon>Trombidiidae</taxon>
        <taxon>Dinothrombium</taxon>
    </lineage>
</organism>
<feature type="compositionally biased region" description="Polar residues" evidence="6">
    <location>
        <begin position="243"/>
        <end position="254"/>
    </location>
</feature>
<dbReference type="EMBL" id="NCKU01002530">
    <property type="protein sequence ID" value="RWS09388.1"/>
    <property type="molecule type" value="Genomic_DNA"/>
</dbReference>
<keyword evidence="2 7" id="KW-0812">Transmembrane</keyword>
<evidence type="ECO:0000256" key="5">
    <source>
        <dbReference type="ARBA" id="ARBA00023136"/>
    </source>
</evidence>
<dbReference type="AlphaFoldDB" id="A0A3S3PWE9"/>
<keyword evidence="11" id="KW-1185">Reference proteome</keyword>
<dbReference type="InterPro" id="IPR009637">
    <property type="entry name" value="GPR107/GPR108-like"/>
</dbReference>
<evidence type="ECO:0000256" key="2">
    <source>
        <dbReference type="ARBA" id="ARBA00022692"/>
    </source>
</evidence>
<keyword evidence="3" id="KW-0732">Signal</keyword>
<evidence type="ECO:0000313" key="10">
    <source>
        <dbReference type="EMBL" id="RWS09388.1"/>
    </source>
</evidence>
<dbReference type="OrthoDB" id="29657at2759"/>
<feature type="compositionally biased region" description="Basic and acidic residues" evidence="6">
    <location>
        <begin position="105"/>
        <end position="117"/>
    </location>
</feature>
<dbReference type="GO" id="GO:0005794">
    <property type="term" value="C:Golgi apparatus"/>
    <property type="evidence" value="ECO:0007669"/>
    <property type="project" value="TreeGrafter"/>
</dbReference>
<dbReference type="PANTHER" id="PTHR21229">
    <property type="entry name" value="LUNG SEVEN TRANSMEMBRANE RECEPTOR"/>
    <property type="match status" value="1"/>
</dbReference>
<evidence type="ECO:0000313" key="11">
    <source>
        <dbReference type="Proteomes" id="UP000285301"/>
    </source>
</evidence>
<evidence type="ECO:0000313" key="9">
    <source>
        <dbReference type="EMBL" id="RWS08990.1"/>
    </source>
</evidence>
<evidence type="ECO:0000256" key="1">
    <source>
        <dbReference type="ARBA" id="ARBA00004141"/>
    </source>
</evidence>
<feature type="transmembrane region" description="Helical" evidence="7">
    <location>
        <begin position="503"/>
        <end position="525"/>
    </location>
</feature>
<accession>A0A3S3PWE9</accession>
<keyword evidence="4 7" id="KW-1133">Transmembrane helix</keyword>
<name>A0A3S3PWE9_9ACAR</name>
<feature type="compositionally biased region" description="Basic and acidic residues" evidence="6">
    <location>
        <begin position="84"/>
        <end position="96"/>
    </location>
</feature>
<comment type="subcellular location">
    <subcellularLocation>
        <location evidence="1">Membrane</location>
        <topology evidence="1">Multi-pass membrane protein</topology>
    </subcellularLocation>
</comment>
<feature type="compositionally biased region" description="Polar residues" evidence="6">
    <location>
        <begin position="172"/>
        <end position="187"/>
    </location>
</feature>
<keyword evidence="5 7" id="KW-0472">Membrane</keyword>